<dbReference type="EMBL" id="BMED01000001">
    <property type="protein sequence ID" value="GGC65897.1"/>
    <property type="molecule type" value="Genomic_DNA"/>
</dbReference>
<keyword evidence="2" id="KW-0732">Signal</keyword>
<dbReference type="InterPro" id="IPR001011">
    <property type="entry name" value="Acid_Pase_classA_bac"/>
</dbReference>
<feature type="chain" id="PRO_5037954318" description="Acid phosphatase" evidence="2">
    <location>
        <begin position="26"/>
        <end position="245"/>
    </location>
</feature>
<dbReference type="SUPFAM" id="SSF48317">
    <property type="entry name" value="Acid phosphatase/Vanadium-dependent haloperoxidase"/>
    <property type="match status" value="1"/>
</dbReference>
<evidence type="ECO:0000313" key="4">
    <source>
        <dbReference type="EMBL" id="GGC65897.1"/>
    </source>
</evidence>
<reference evidence="4" key="1">
    <citation type="journal article" date="2014" name="Int. J. Syst. Evol. Microbiol.">
        <title>Complete genome sequence of Corynebacterium casei LMG S-19264T (=DSM 44701T), isolated from a smear-ripened cheese.</title>
        <authorList>
            <consortium name="US DOE Joint Genome Institute (JGI-PGF)"/>
            <person name="Walter F."/>
            <person name="Albersmeier A."/>
            <person name="Kalinowski J."/>
            <person name="Ruckert C."/>
        </authorList>
    </citation>
    <scope>NUCLEOTIDE SEQUENCE</scope>
    <source>
        <strain evidence="4">CGMCC 1.10998</strain>
    </source>
</reference>
<organism evidence="4 5">
    <name type="scientific">Undibacterium terreum</name>
    <dbReference type="NCBI Taxonomy" id="1224302"/>
    <lineage>
        <taxon>Bacteria</taxon>
        <taxon>Pseudomonadati</taxon>
        <taxon>Pseudomonadota</taxon>
        <taxon>Betaproteobacteria</taxon>
        <taxon>Burkholderiales</taxon>
        <taxon>Oxalobacteraceae</taxon>
        <taxon>Undibacterium</taxon>
    </lineage>
</organism>
<accession>A0A916XEG1</accession>
<evidence type="ECO:0000313" key="5">
    <source>
        <dbReference type="Proteomes" id="UP000637423"/>
    </source>
</evidence>
<dbReference type="InterPro" id="IPR000326">
    <property type="entry name" value="PAP2/HPO"/>
</dbReference>
<evidence type="ECO:0000256" key="2">
    <source>
        <dbReference type="SAM" id="SignalP"/>
    </source>
</evidence>
<dbReference type="AlphaFoldDB" id="A0A916XEG1"/>
<comment type="similarity">
    <text evidence="1">Belongs to the class A bacterial acid phosphatase family.</text>
</comment>
<dbReference type="Pfam" id="PF01569">
    <property type="entry name" value="PAP2"/>
    <property type="match status" value="1"/>
</dbReference>
<evidence type="ECO:0000256" key="1">
    <source>
        <dbReference type="PIRNR" id="PIRNR000897"/>
    </source>
</evidence>
<dbReference type="SMART" id="SM00014">
    <property type="entry name" value="acidPPc"/>
    <property type="match status" value="1"/>
</dbReference>
<protein>
    <recommendedName>
        <fullName evidence="1">Acid phosphatase</fullName>
        <ecNumber evidence="1">3.1.3.2</ecNumber>
    </recommendedName>
</protein>
<keyword evidence="5" id="KW-1185">Reference proteome</keyword>
<sequence length="245" mass="26533">MKTISRLCLAALIAVSIASAPLAQAKEGKPYLAAKDLDLSSLLPPPPVSGSMKENEELAEVLRLQVTRSPDMVAQAQADATEDIWRFAGVVGPAFKSERLPKLTAFFIRVLASEGPLTDPAKELWKHPRPHQYSDLVKPVVKLSKSYSYPSGHATAGTLMAVVLANMLPEKRQEIMQRAAEYADNRLVAGIHFRSDIEAGRLAGTLIAATLMTRADFNADFEAARNELRAELGLPAMTALTALSQ</sequence>
<dbReference type="Gene3D" id="1.20.144.10">
    <property type="entry name" value="Phosphatidic acid phosphatase type 2/haloperoxidase"/>
    <property type="match status" value="1"/>
</dbReference>
<dbReference type="EC" id="3.1.3.2" evidence="1"/>
<keyword evidence="1" id="KW-0378">Hydrolase</keyword>
<evidence type="ECO:0000259" key="3">
    <source>
        <dbReference type="SMART" id="SM00014"/>
    </source>
</evidence>
<dbReference type="CDD" id="cd03397">
    <property type="entry name" value="PAP2_acid_phosphatase"/>
    <property type="match status" value="1"/>
</dbReference>
<dbReference type="GO" id="GO:0003993">
    <property type="term" value="F:acid phosphatase activity"/>
    <property type="evidence" value="ECO:0007669"/>
    <property type="project" value="UniProtKB-EC"/>
</dbReference>
<gene>
    <name evidence="4" type="ORF">GCM10011396_11100</name>
</gene>
<name>A0A916XEG1_9BURK</name>
<dbReference type="RefSeq" id="WP_188564939.1">
    <property type="nucleotide sequence ID" value="NZ_BMED01000001.1"/>
</dbReference>
<reference evidence="4" key="2">
    <citation type="submission" date="2020-09" db="EMBL/GenBank/DDBJ databases">
        <authorList>
            <person name="Sun Q."/>
            <person name="Zhou Y."/>
        </authorList>
    </citation>
    <scope>NUCLEOTIDE SEQUENCE</scope>
    <source>
        <strain evidence="4">CGMCC 1.10998</strain>
    </source>
</reference>
<dbReference type="GO" id="GO:0030288">
    <property type="term" value="C:outer membrane-bounded periplasmic space"/>
    <property type="evidence" value="ECO:0007669"/>
    <property type="project" value="InterPro"/>
</dbReference>
<dbReference type="InterPro" id="IPR036938">
    <property type="entry name" value="PAP2/HPO_sf"/>
</dbReference>
<comment type="caution">
    <text evidence="4">The sequence shown here is derived from an EMBL/GenBank/DDBJ whole genome shotgun (WGS) entry which is preliminary data.</text>
</comment>
<dbReference type="Proteomes" id="UP000637423">
    <property type="component" value="Unassembled WGS sequence"/>
</dbReference>
<dbReference type="PIRSF" id="PIRSF000897">
    <property type="entry name" value="Acid_Ptase_ClsA"/>
    <property type="match status" value="1"/>
</dbReference>
<proteinExistence type="inferred from homology"/>
<feature type="signal peptide" evidence="2">
    <location>
        <begin position="1"/>
        <end position="25"/>
    </location>
</feature>
<comment type="catalytic activity">
    <reaction evidence="1">
        <text>a phosphate monoester + H2O = an alcohol + phosphate</text>
        <dbReference type="Rhea" id="RHEA:15017"/>
        <dbReference type="ChEBI" id="CHEBI:15377"/>
        <dbReference type="ChEBI" id="CHEBI:30879"/>
        <dbReference type="ChEBI" id="CHEBI:43474"/>
        <dbReference type="ChEBI" id="CHEBI:67140"/>
        <dbReference type="EC" id="3.1.3.2"/>
    </reaction>
</comment>
<dbReference type="PRINTS" id="PR00483">
    <property type="entry name" value="BACPHPHTASE"/>
</dbReference>
<feature type="domain" description="Phosphatidic acid phosphatase type 2/haloperoxidase" evidence="3">
    <location>
        <begin position="105"/>
        <end position="212"/>
    </location>
</feature>